<evidence type="ECO:0000313" key="4">
    <source>
        <dbReference type="EMBL" id="MFB9443324.1"/>
    </source>
</evidence>
<sequence length="320" mass="34123">MKALLVTGGAGLLGAELARRRSAGDLYRSCRSGELDITRPAAAAARVGAFAADARARGLPAVLINAAAFTDADAAEARPERAFAVNALGPAHLAAACHRHDVAMVHVSSDYVFDGRTGRPYEPLDAPNPLSVYGRTKLAGEWAVTGSGARAWVVRTAWVYGTHNRNFLSTMVRLERDRPWVSVVTDQIGSPTWAGDLAAGLLALADLITADAAPAERLLHCVNPGAASWHRLACEIFRRLGADPDRVRPCTTAEFGRPAPRPGYSVLGLDSWREAGLPVPRPWLAALDAAFESSALGDDLFAHLPIEVAPFGRERIAARR</sequence>
<feature type="domain" description="RmlD-like substrate binding" evidence="3">
    <location>
        <begin position="4"/>
        <end position="292"/>
    </location>
</feature>
<dbReference type="CDD" id="cd05254">
    <property type="entry name" value="dTDP_HR_like_SDR_e"/>
    <property type="match status" value="1"/>
</dbReference>
<dbReference type="Proteomes" id="UP001589608">
    <property type="component" value="Unassembled WGS sequence"/>
</dbReference>
<dbReference type="Pfam" id="PF04321">
    <property type="entry name" value="RmlD_sub_bind"/>
    <property type="match status" value="1"/>
</dbReference>
<accession>A0ABV5M3A9</accession>
<dbReference type="Gene3D" id="3.90.25.10">
    <property type="entry name" value="UDP-galactose 4-epimerase, domain 1"/>
    <property type="match status" value="1"/>
</dbReference>
<protein>
    <recommendedName>
        <fullName evidence="2">dTDP-4-dehydrorhamnose reductase</fullName>
        <ecNumber evidence="2">1.1.1.133</ecNumber>
    </recommendedName>
</protein>
<evidence type="ECO:0000259" key="3">
    <source>
        <dbReference type="Pfam" id="PF04321"/>
    </source>
</evidence>
<dbReference type="PANTHER" id="PTHR10491">
    <property type="entry name" value="DTDP-4-DEHYDRORHAMNOSE REDUCTASE"/>
    <property type="match status" value="1"/>
</dbReference>
<dbReference type="EMBL" id="JBHMCA010000020">
    <property type="protein sequence ID" value="MFB9443324.1"/>
    <property type="molecule type" value="Genomic_DNA"/>
</dbReference>
<organism evidence="4 5">
    <name type="scientific">Dactylosporangium vinaceum</name>
    <dbReference type="NCBI Taxonomy" id="53362"/>
    <lineage>
        <taxon>Bacteria</taxon>
        <taxon>Bacillati</taxon>
        <taxon>Actinomycetota</taxon>
        <taxon>Actinomycetes</taxon>
        <taxon>Micromonosporales</taxon>
        <taxon>Micromonosporaceae</taxon>
        <taxon>Dactylosporangium</taxon>
    </lineage>
</organism>
<dbReference type="GO" id="GO:0008831">
    <property type="term" value="F:dTDP-4-dehydrorhamnose reductase activity"/>
    <property type="evidence" value="ECO:0007669"/>
    <property type="project" value="UniProtKB-EC"/>
</dbReference>
<name>A0ABV5M3A9_9ACTN</name>
<dbReference type="InterPro" id="IPR036291">
    <property type="entry name" value="NAD(P)-bd_dom_sf"/>
</dbReference>
<comment type="similarity">
    <text evidence="1 2">Belongs to the dTDP-4-dehydrorhamnose reductase family.</text>
</comment>
<proteinExistence type="inferred from homology"/>
<reference evidence="4 5" key="1">
    <citation type="submission" date="2024-09" db="EMBL/GenBank/DDBJ databases">
        <authorList>
            <person name="Sun Q."/>
            <person name="Mori K."/>
        </authorList>
    </citation>
    <scope>NUCLEOTIDE SEQUENCE [LARGE SCALE GENOMIC DNA]</scope>
    <source>
        <strain evidence="4 5">JCM 3307</strain>
    </source>
</reference>
<comment type="pathway">
    <text evidence="2">Carbohydrate biosynthesis; dTDP-L-rhamnose biosynthesis.</text>
</comment>
<dbReference type="SUPFAM" id="SSF51735">
    <property type="entry name" value="NAD(P)-binding Rossmann-fold domains"/>
    <property type="match status" value="1"/>
</dbReference>
<dbReference type="Gene3D" id="3.40.50.720">
    <property type="entry name" value="NAD(P)-binding Rossmann-like Domain"/>
    <property type="match status" value="1"/>
</dbReference>
<keyword evidence="5" id="KW-1185">Reference proteome</keyword>
<evidence type="ECO:0000256" key="1">
    <source>
        <dbReference type="ARBA" id="ARBA00010944"/>
    </source>
</evidence>
<keyword evidence="2" id="KW-0521">NADP</keyword>
<dbReference type="InterPro" id="IPR005913">
    <property type="entry name" value="dTDP_dehydrorham_reduct"/>
</dbReference>
<comment type="caution">
    <text evidence="4">The sequence shown here is derived from an EMBL/GenBank/DDBJ whole genome shotgun (WGS) entry which is preliminary data.</text>
</comment>
<dbReference type="InterPro" id="IPR029903">
    <property type="entry name" value="RmlD-like-bd"/>
</dbReference>
<evidence type="ECO:0000256" key="2">
    <source>
        <dbReference type="RuleBase" id="RU364082"/>
    </source>
</evidence>
<evidence type="ECO:0000313" key="5">
    <source>
        <dbReference type="Proteomes" id="UP001589608"/>
    </source>
</evidence>
<dbReference type="NCBIfam" id="TIGR01214">
    <property type="entry name" value="rmlD"/>
    <property type="match status" value="1"/>
</dbReference>
<dbReference type="RefSeq" id="WP_223103567.1">
    <property type="nucleotide sequence ID" value="NZ_CP061913.1"/>
</dbReference>
<dbReference type="PANTHER" id="PTHR10491:SF4">
    <property type="entry name" value="METHIONINE ADENOSYLTRANSFERASE 2 SUBUNIT BETA"/>
    <property type="match status" value="1"/>
</dbReference>
<gene>
    <name evidence="4" type="primary">rfbD</name>
    <name evidence="4" type="ORF">ACFFTR_09535</name>
</gene>
<comment type="function">
    <text evidence="2">Catalyzes the reduction of dTDP-6-deoxy-L-lyxo-4-hexulose to yield dTDP-L-rhamnose.</text>
</comment>
<dbReference type="EC" id="1.1.1.133" evidence="2"/>
<keyword evidence="2 4" id="KW-0560">Oxidoreductase</keyword>